<comment type="similarity">
    <text evidence="1">Belongs to the thioesterase family.</text>
</comment>
<dbReference type="InterPro" id="IPR001031">
    <property type="entry name" value="Thioesterase"/>
</dbReference>
<dbReference type="SMART" id="SM00824">
    <property type="entry name" value="PKS_TE"/>
    <property type="match status" value="1"/>
</dbReference>
<dbReference type="InterPro" id="IPR012223">
    <property type="entry name" value="TEII"/>
</dbReference>
<gene>
    <name evidence="6" type="ORF">ACFYV7_28585</name>
</gene>
<dbReference type="RefSeq" id="WP_387722283.1">
    <property type="nucleotide sequence ID" value="NZ_JBIAPI010000008.1"/>
</dbReference>
<evidence type="ECO:0000313" key="7">
    <source>
        <dbReference type="Proteomes" id="UP001601948"/>
    </source>
</evidence>
<dbReference type="PANTHER" id="PTHR11487:SF0">
    <property type="entry name" value="S-ACYL FATTY ACID SYNTHASE THIOESTERASE, MEDIUM CHAIN"/>
    <property type="match status" value="1"/>
</dbReference>
<dbReference type="Gene3D" id="3.40.50.1820">
    <property type="entry name" value="alpha/beta hydrolase"/>
    <property type="match status" value="1"/>
</dbReference>
<sequence length="257" mass="28313">MGTVKSPAETVAWVRRFHPAPDAATRLVCFPHAGGAATFYFPVSRALSPTIDVLAIQYPGRMERRTEPCVDNVDELADLIAEQLGPWLDRPVTLFGHSLGATVGFEVARRLEAAGMKPLSLFASGRMAPSRYRDDRVHTYDDDTLIEQLGRLSGTDARVLGDEEMLRMILPTIRSDYRAVETYRMRPGPQLTCPITVLTGDNDPEVTLDEARAWAGHTSGRFELTVLPGGHFFLTDHITAVLAQLTAQVAARPSDLR</sequence>
<dbReference type="PANTHER" id="PTHR11487">
    <property type="entry name" value="THIOESTERASE"/>
    <property type="match status" value="1"/>
</dbReference>
<dbReference type="Proteomes" id="UP001601948">
    <property type="component" value="Unassembled WGS sequence"/>
</dbReference>
<accession>A0ABW6R0L4</accession>
<feature type="domain" description="Thioesterase TesA-like" evidence="5">
    <location>
        <begin position="28"/>
        <end position="242"/>
    </location>
</feature>
<evidence type="ECO:0000256" key="3">
    <source>
        <dbReference type="ARBA" id="ARBA00022801"/>
    </source>
</evidence>
<name>A0ABW6R0L4_9NOCA</name>
<dbReference type="EMBL" id="JBIAPI010000008">
    <property type="protein sequence ID" value="MFF3226783.1"/>
    <property type="molecule type" value="Genomic_DNA"/>
</dbReference>
<keyword evidence="7" id="KW-1185">Reference proteome</keyword>
<comment type="catalytic activity">
    <reaction evidence="4">
        <text>a fatty acyl-CoA + H2O = a fatty acid + CoA + H(+)</text>
        <dbReference type="Rhea" id="RHEA:16781"/>
        <dbReference type="ChEBI" id="CHEBI:15377"/>
        <dbReference type="ChEBI" id="CHEBI:15378"/>
        <dbReference type="ChEBI" id="CHEBI:28868"/>
        <dbReference type="ChEBI" id="CHEBI:57287"/>
        <dbReference type="ChEBI" id="CHEBI:77636"/>
    </reaction>
</comment>
<evidence type="ECO:0000313" key="6">
    <source>
        <dbReference type="EMBL" id="MFF3226783.1"/>
    </source>
</evidence>
<keyword evidence="3" id="KW-0378">Hydrolase</keyword>
<reference evidence="6 7" key="1">
    <citation type="submission" date="2024-10" db="EMBL/GenBank/DDBJ databases">
        <title>The Natural Products Discovery Center: Release of the First 8490 Sequenced Strains for Exploring Actinobacteria Biosynthetic Diversity.</title>
        <authorList>
            <person name="Kalkreuter E."/>
            <person name="Kautsar S.A."/>
            <person name="Yang D."/>
            <person name="Bader C.D."/>
            <person name="Teijaro C.N."/>
            <person name="Fluegel L."/>
            <person name="Davis C.M."/>
            <person name="Simpson J.R."/>
            <person name="Lauterbach L."/>
            <person name="Steele A.D."/>
            <person name="Gui C."/>
            <person name="Meng S."/>
            <person name="Li G."/>
            <person name="Viehrig K."/>
            <person name="Ye F."/>
            <person name="Su P."/>
            <person name="Kiefer A.F."/>
            <person name="Nichols A."/>
            <person name="Cepeda A.J."/>
            <person name="Yan W."/>
            <person name="Fan B."/>
            <person name="Jiang Y."/>
            <person name="Adhikari A."/>
            <person name="Zheng C.-J."/>
            <person name="Schuster L."/>
            <person name="Cowan T.M."/>
            <person name="Smanski M.J."/>
            <person name="Chevrette M.G."/>
            <person name="De Carvalho L.P.S."/>
            <person name="Shen B."/>
        </authorList>
    </citation>
    <scope>NUCLEOTIDE SEQUENCE [LARGE SCALE GENOMIC DNA]</scope>
    <source>
        <strain evidence="6 7">NPDC003040</strain>
    </source>
</reference>
<dbReference type="InterPro" id="IPR020802">
    <property type="entry name" value="TesA-like"/>
</dbReference>
<evidence type="ECO:0000256" key="4">
    <source>
        <dbReference type="ARBA" id="ARBA00024293"/>
    </source>
</evidence>
<organism evidence="6 7">
    <name type="scientific">Nocardia suismassiliense</name>
    <dbReference type="NCBI Taxonomy" id="2077092"/>
    <lineage>
        <taxon>Bacteria</taxon>
        <taxon>Bacillati</taxon>
        <taxon>Actinomycetota</taxon>
        <taxon>Actinomycetes</taxon>
        <taxon>Mycobacteriales</taxon>
        <taxon>Nocardiaceae</taxon>
        <taxon>Nocardia</taxon>
    </lineage>
</organism>
<comment type="caution">
    <text evidence="6">The sequence shown here is derived from an EMBL/GenBank/DDBJ whole genome shotgun (WGS) entry which is preliminary data.</text>
</comment>
<protein>
    <recommendedName>
        <fullName evidence="2">Thioesterase TesA</fullName>
    </recommendedName>
</protein>
<dbReference type="Pfam" id="PF00975">
    <property type="entry name" value="Thioesterase"/>
    <property type="match status" value="1"/>
</dbReference>
<proteinExistence type="inferred from homology"/>
<dbReference type="InterPro" id="IPR029058">
    <property type="entry name" value="AB_hydrolase_fold"/>
</dbReference>
<evidence type="ECO:0000256" key="2">
    <source>
        <dbReference type="ARBA" id="ARBA00015007"/>
    </source>
</evidence>
<evidence type="ECO:0000259" key="5">
    <source>
        <dbReference type="SMART" id="SM00824"/>
    </source>
</evidence>
<dbReference type="SUPFAM" id="SSF53474">
    <property type="entry name" value="alpha/beta-Hydrolases"/>
    <property type="match status" value="1"/>
</dbReference>
<evidence type="ECO:0000256" key="1">
    <source>
        <dbReference type="ARBA" id="ARBA00007169"/>
    </source>
</evidence>